<dbReference type="InterPro" id="IPR001667">
    <property type="entry name" value="DDH_dom"/>
</dbReference>
<proteinExistence type="predicted"/>
<dbReference type="SUPFAM" id="SSF64182">
    <property type="entry name" value="DHH phosphoesterases"/>
    <property type="match status" value="1"/>
</dbReference>
<feature type="domain" description="DDH" evidence="1">
    <location>
        <begin position="16"/>
        <end position="155"/>
    </location>
</feature>
<evidence type="ECO:0000259" key="1">
    <source>
        <dbReference type="Pfam" id="PF01368"/>
    </source>
</evidence>
<dbReference type="Pfam" id="PF02272">
    <property type="entry name" value="DHHA1"/>
    <property type="match status" value="1"/>
</dbReference>
<reference evidence="3" key="1">
    <citation type="journal article" date="2021" name="PeerJ">
        <title>Extensive microbial diversity within the chicken gut microbiome revealed by metagenomics and culture.</title>
        <authorList>
            <person name="Gilroy R."/>
            <person name="Ravi A."/>
            <person name="Getino M."/>
            <person name="Pursley I."/>
            <person name="Horton D.L."/>
            <person name="Alikhan N.F."/>
            <person name="Baker D."/>
            <person name="Gharbi K."/>
            <person name="Hall N."/>
            <person name="Watson M."/>
            <person name="Adriaenssens E.M."/>
            <person name="Foster-Nyarko E."/>
            <person name="Jarju S."/>
            <person name="Secka A."/>
            <person name="Antonio M."/>
            <person name="Oren A."/>
            <person name="Chaudhuri R.R."/>
            <person name="La Ragione R."/>
            <person name="Hildebrand F."/>
            <person name="Pallen M.J."/>
        </authorList>
    </citation>
    <scope>NUCLEOTIDE SEQUENCE</scope>
    <source>
        <strain evidence="3">A6-441</strain>
    </source>
</reference>
<dbReference type="Gene3D" id="3.90.1640.10">
    <property type="entry name" value="inorganic pyrophosphatase (n-terminal core)"/>
    <property type="match status" value="1"/>
</dbReference>
<name>A0A9E2NX64_9FUSO</name>
<dbReference type="InterPro" id="IPR003156">
    <property type="entry name" value="DHHA1_dom"/>
</dbReference>
<dbReference type="PANTHER" id="PTHR47618">
    <property type="entry name" value="BIFUNCTIONAL OLIGORIBONUCLEASE AND PAP PHOSPHATASE NRNA"/>
    <property type="match status" value="1"/>
</dbReference>
<evidence type="ECO:0000313" key="3">
    <source>
        <dbReference type="EMBL" id="MBU3842383.1"/>
    </source>
</evidence>
<comment type="caution">
    <text evidence="3">The sequence shown here is derived from an EMBL/GenBank/DDBJ whole genome shotgun (WGS) entry which is preliminary data.</text>
</comment>
<evidence type="ECO:0000259" key="2">
    <source>
        <dbReference type="Pfam" id="PF02272"/>
    </source>
</evidence>
<gene>
    <name evidence="3" type="ORF">IAA47_05300</name>
</gene>
<dbReference type="PANTHER" id="PTHR47618:SF1">
    <property type="entry name" value="BIFUNCTIONAL OLIGORIBONUCLEASE AND PAP PHOSPHATASE NRNA"/>
    <property type="match status" value="1"/>
</dbReference>
<dbReference type="Gene3D" id="3.10.310.30">
    <property type="match status" value="1"/>
</dbReference>
<feature type="domain" description="DHHA1" evidence="2">
    <location>
        <begin position="221"/>
        <end position="304"/>
    </location>
</feature>
<dbReference type="Proteomes" id="UP000724657">
    <property type="component" value="Unassembled WGS sequence"/>
</dbReference>
<dbReference type="Pfam" id="PF01368">
    <property type="entry name" value="DHH"/>
    <property type="match status" value="1"/>
</dbReference>
<dbReference type="InterPro" id="IPR051319">
    <property type="entry name" value="Oligoribo/pAp-PDE_c-di-AMP_PDE"/>
</dbReference>
<accession>A0A9E2NX64</accession>
<organism evidence="3 4">
    <name type="scientific">Candidatus Fusobacterium pullicola</name>
    <dbReference type="NCBI Taxonomy" id="2838601"/>
    <lineage>
        <taxon>Bacteria</taxon>
        <taxon>Fusobacteriati</taxon>
        <taxon>Fusobacteriota</taxon>
        <taxon>Fusobacteriia</taxon>
        <taxon>Fusobacteriales</taxon>
        <taxon>Fusobacteriaceae</taxon>
        <taxon>Fusobacterium</taxon>
    </lineage>
</organism>
<dbReference type="GO" id="GO:0003676">
    <property type="term" value="F:nucleic acid binding"/>
    <property type="evidence" value="ECO:0007669"/>
    <property type="project" value="InterPro"/>
</dbReference>
<evidence type="ECO:0000313" key="4">
    <source>
        <dbReference type="Proteomes" id="UP000724657"/>
    </source>
</evidence>
<dbReference type="AlphaFoldDB" id="A0A9E2NX64"/>
<dbReference type="InterPro" id="IPR038763">
    <property type="entry name" value="DHH_sf"/>
</dbReference>
<protein>
    <submittedName>
        <fullName evidence="3">Bifunctional oligoribonuclease/PAP phosphatase NrnA</fullName>
    </submittedName>
</protein>
<dbReference type="EMBL" id="JAHLFN010000053">
    <property type="protein sequence ID" value="MBU3842383.1"/>
    <property type="molecule type" value="Genomic_DNA"/>
</dbReference>
<sequence>MREFLEIRDKILESDNIVVVSHVNPDGDAIGSGLALTLGLRKIGKKVRFILQDKYSDNISYLKDLKSIEQYDETKEYDFNLVICVDGATDDRLGDAKALLKNRFVINFDHHISNTMYGDLNCVTEISSTSELIYKFLKFCGIEIDIDMAEALYTGLVNDTGNFTHNNVTTETFEMASELKRVGIDNSKIVREFFNTKTLAAIKLLGKAMYDMEYNEEKKLVYYFMSRAELDRFNGRKEDTEGIVERLIALKEAEVSLFLREDKVGVIKGSMRSKHDVDVNEIASIFNGGGHRKAAGFTSELPAEEIIKIVLEKL</sequence>
<reference evidence="3" key="2">
    <citation type="submission" date="2021-04" db="EMBL/GenBank/DDBJ databases">
        <authorList>
            <person name="Gilroy R."/>
        </authorList>
    </citation>
    <scope>NUCLEOTIDE SEQUENCE</scope>
    <source>
        <strain evidence="3">A6-441</strain>
    </source>
</reference>